<name>F3KKD4_9ARCH</name>
<proteinExistence type="predicted"/>
<sequence>MLKQLTFKGGIKQLTCRRDLKSTLDINENIQLENKCRKLLKNDEIRFVGMINPMGNLIFGGFNKYVDLFKNNEKRRQFYMQMALEISMRKDFDDVLGKINHITTNRDNILMIAMPINNHVLLIYAKPTATAEHLIAQVNVLGFSNLRLE</sequence>
<dbReference type="HOGENOM" id="CLU_128582_0_0_2"/>
<protein>
    <recommendedName>
        <fullName evidence="2">Roadblock/LAMTOR2 domain-containing protein</fullName>
    </recommendedName>
</protein>
<dbReference type="InterPro" id="IPR046600">
    <property type="entry name" value="DUF6659"/>
</dbReference>
<organism evidence="1">
    <name type="scientific">Candidatus Nitrosarchaeum limnium SFB1</name>
    <dbReference type="NCBI Taxonomy" id="886738"/>
    <lineage>
        <taxon>Archaea</taxon>
        <taxon>Nitrososphaerota</taxon>
        <taxon>Nitrososphaeria</taxon>
        <taxon>Nitrosopumilales</taxon>
        <taxon>Nitrosopumilaceae</taxon>
        <taxon>Nitrosarchaeum</taxon>
    </lineage>
</organism>
<accession>F3KKD4</accession>
<evidence type="ECO:0000313" key="1">
    <source>
        <dbReference type="EMBL" id="EGG42301.1"/>
    </source>
</evidence>
<dbReference type="EMBL" id="AEGP01000033">
    <property type="protein sequence ID" value="EGG42301.1"/>
    <property type="molecule type" value="Genomic_DNA"/>
</dbReference>
<dbReference type="Proteomes" id="UP000004348">
    <property type="component" value="Chromosome"/>
</dbReference>
<gene>
    <name evidence="1" type="ORF">Nlim_0949</name>
</gene>
<comment type="caution">
    <text evidence="1">The sequence shown here is derived from an EMBL/GenBank/DDBJ whole genome shotgun (WGS) entry which is preliminary data.</text>
</comment>
<reference evidence="1" key="1">
    <citation type="journal article" date="2011" name="PLoS ONE">
        <title>Genome of a low-salinity ammonia-oxidizing archaeon determined by single-cell and metagenomic analysis.</title>
        <authorList>
            <person name="Blainey P.C."/>
            <person name="Mosier A.C."/>
            <person name="Potanina A."/>
            <person name="Francis C.A."/>
            <person name="Quake S.R."/>
        </authorList>
    </citation>
    <scope>NUCLEOTIDE SEQUENCE [LARGE SCALE GENOMIC DNA]</scope>
    <source>
        <strain evidence="1">SFB1</strain>
    </source>
</reference>
<dbReference type="Pfam" id="PF20364">
    <property type="entry name" value="DUF6659"/>
    <property type="match status" value="1"/>
</dbReference>
<dbReference type="AlphaFoldDB" id="F3KKD4"/>
<evidence type="ECO:0008006" key="2">
    <source>
        <dbReference type="Google" id="ProtNLM"/>
    </source>
</evidence>